<dbReference type="Pfam" id="PF07470">
    <property type="entry name" value="Glyco_hydro_88"/>
    <property type="match status" value="1"/>
</dbReference>
<sequence>MLYILILLVIILFVLNILPLLKRKYKKESIVKFQDLKRIKDLVVRASESMLSSNKVKMSFNDEDSLYVMLSGLKNKIINRRNTYQYYNFPRAWLMIGLLDEYEKSGEVNILGNVEGQCEKLIDKEGRLLFKFNKIDQSLFGLVFLRLFKITSQTKYLNGANEIYQLVCSDFLLETEQLVLYRKESKVCFVDTLGMVCPFLYEYSVVAKCPEASNLADKQLNFYIENAFEKETHLPFHAYDLENGLKIGPLNWSRGLAWFLIGLSYAVKYSNQAENNQYKTFEQLYDTINSKLETLKVKGLFWPQFFAHTNDNSIDTSATLMFYYSRLIASRKVDFKEFNALLQGSINKKGYIFNSTGDTIYINKYSRQKGYSEITQGLLVSILSNI</sequence>
<dbReference type="PANTHER" id="PTHR33886">
    <property type="entry name" value="UNSATURATED RHAMNOGALACTURONAN HYDROLASE (EUROFUNG)"/>
    <property type="match status" value="1"/>
</dbReference>
<dbReference type="InterPro" id="IPR012341">
    <property type="entry name" value="6hp_glycosidase-like_sf"/>
</dbReference>
<name>A0A4V2FT52_9BACT</name>
<dbReference type="GO" id="GO:0016787">
    <property type="term" value="F:hydrolase activity"/>
    <property type="evidence" value="ECO:0007669"/>
    <property type="project" value="UniProtKB-KW"/>
</dbReference>
<evidence type="ECO:0000256" key="1">
    <source>
        <dbReference type="ARBA" id="ARBA00022801"/>
    </source>
</evidence>
<dbReference type="InterPro" id="IPR052043">
    <property type="entry name" value="PolySaccharide_Degr_Enz"/>
</dbReference>
<protein>
    <submittedName>
        <fullName evidence="2">Rhamnogalacturonyl hydrolase YesR</fullName>
    </submittedName>
</protein>
<reference evidence="2 3" key="1">
    <citation type="submission" date="2019-02" db="EMBL/GenBank/DDBJ databases">
        <title>Genomic Encyclopedia of Type Strains, Phase IV (KMG-IV): sequencing the most valuable type-strain genomes for metagenomic binning, comparative biology and taxonomic classification.</title>
        <authorList>
            <person name="Goeker M."/>
        </authorList>
    </citation>
    <scope>NUCLEOTIDE SEQUENCE [LARGE SCALE GENOMIC DNA]</scope>
    <source>
        <strain evidence="2 3">DSM 28825</strain>
    </source>
</reference>
<evidence type="ECO:0000313" key="3">
    <source>
        <dbReference type="Proteomes" id="UP000293562"/>
    </source>
</evidence>
<accession>A0A4V2FT52</accession>
<dbReference type="Proteomes" id="UP000293562">
    <property type="component" value="Unassembled WGS sequence"/>
</dbReference>
<dbReference type="InterPro" id="IPR008928">
    <property type="entry name" value="6-hairpin_glycosidase_sf"/>
</dbReference>
<proteinExistence type="predicted"/>
<dbReference type="Gene3D" id="1.50.10.10">
    <property type="match status" value="1"/>
</dbReference>
<evidence type="ECO:0000313" key="2">
    <source>
        <dbReference type="EMBL" id="RZT96795.1"/>
    </source>
</evidence>
<dbReference type="SUPFAM" id="SSF48208">
    <property type="entry name" value="Six-hairpin glycosidases"/>
    <property type="match status" value="1"/>
</dbReference>
<dbReference type="EMBL" id="SHKN01000001">
    <property type="protein sequence ID" value="RZT96795.1"/>
    <property type="molecule type" value="Genomic_DNA"/>
</dbReference>
<dbReference type="AlphaFoldDB" id="A0A4V2FT52"/>
<dbReference type="GO" id="GO:0005975">
    <property type="term" value="P:carbohydrate metabolic process"/>
    <property type="evidence" value="ECO:0007669"/>
    <property type="project" value="InterPro"/>
</dbReference>
<gene>
    <name evidence="2" type="ORF">EV201_1445</name>
</gene>
<dbReference type="InterPro" id="IPR010905">
    <property type="entry name" value="Glyco_hydro_88"/>
</dbReference>
<keyword evidence="1 2" id="KW-0378">Hydrolase</keyword>
<organism evidence="2 3">
    <name type="scientific">Ancylomarina subtilis</name>
    <dbReference type="NCBI Taxonomy" id="1639035"/>
    <lineage>
        <taxon>Bacteria</taxon>
        <taxon>Pseudomonadati</taxon>
        <taxon>Bacteroidota</taxon>
        <taxon>Bacteroidia</taxon>
        <taxon>Marinilabiliales</taxon>
        <taxon>Marinifilaceae</taxon>
        <taxon>Ancylomarina</taxon>
    </lineage>
</organism>
<dbReference type="OrthoDB" id="9807186at2"/>
<dbReference type="PANTHER" id="PTHR33886:SF8">
    <property type="entry name" value="UNSATURATED RHAMNOGALACTURONAN HYDROLASE (EUROFUNG)"/>
    <property type="match status" value="1"/>
</dbReference>
<comment type="caution">
    <text evidence="2">The sequence shown here is derived from an EMBL/GenBank/DDBJ whole genome shotgun (WGS) entry which is preliminary data.</text>
</comment>
<keyword evidence="3" id="KW-1185">Reference proteome</keyword>